<sequence>MMETITIEVEPEIARVYKAFKPQSQQQFQALMTSILKRSLEESLEDIVADLRDEAEANGLTPEILEKLLEDE</sequence>
<comment type="caution">
    <text evidence="1">The sequence shown here is derived from an EMBL/GenBank/DDBJ whole genome shotgun (WGS) entry which is preliminary data.</text>
</comment>
<evidence type="ECO:0000313" key="1">
    <source>
        <dbReference type="EMBL" id="MBD2149406.1"/>
    </source>
</evidence>
<evidence type="ECO:0000313" key="2">
    <source>
        <dbReference type="Proteomes" id="UP000631421"/>
    </source>
</evidence>
<proteinExistence type="predicted"/>
<dbReference type="AlphaFoldDB" id="A0A926Z4N4"/>
<name>A0A926Z4N4_9CYAN</name>
<reference evidence="1" key="2">
    <citation type="submission" date="2020-08" db="EMBL/GenBank/DDBJ databases">
        <authorList>
            <person name="Chen M."/>
            <person name="Teng W."/>
            <person name="Zhao L."/>
            <person name="Hu C."/>
            <person name="Zhou Y."/>
            <person name="Han B."/>
            <person name="Song L."/>
            <person name="Shu W."/>
        </authorList>
    </citation>
    <scope>NUCLEOTIDE SEQUENCE</scope>
    <source>
        <strain evidence="1">FACHB-1277</strain>
    </source>
</reference>
<dbReference type="Proteomes" id="UP000631421">
    <property type="component" value="Unassembled WGS sequence"/>
</dbReference>
<reference evidence="1" key="1">
    <citation type="journal article" date="2015" name="ISME J.">
        <title>Draft Genome Sequence of Streptomyces incarnatus NRRL8089, which Produces the Nucleoside Antibiotic Sinefungin.</title>
        <authorList>
            <person name="Oshima K."/>
            <person name="Hattori M."/>
            <person name="Shimizu H."/>
            <person name="Fukuda K."/>
            <person name="Nemoto M."/>
            <person name="Inagaki K."/>
            <person name="Tamura T."/>
        </authorList>
    </citation>
    <scope>NUCLEOTIDE SEQUENCE</scope>
    <source>
        <strain evidence="1">FACHB-1277</strain>
    </source>
</reference>
<protein>
    <submittedName>
        <fullName evidence="1">Uncharacterized protein</fullName>
    </submittedName>
</protein>
<accession>A0A926Z4N4</accession>
<organism evidence="1 2">
    <name type="scientific">Pseudanabaena cinerea FACHB-1277</name>
    <dbReference type="NCBI Taxonomy" id="2949581"/>
    <lineage>
        <taxon>Bacteria</taxon>
        <taxon>Bacillati</taxon>
        <taxon>Cyanobacteriota</taxon>
        <taxon>Cyanophyceae</taxon>
        <taxon>Pseudanabaenales</taxon>
        <taxon>Pseudanabaenaceae</taxon>
        <taxon>Pseudanabaena</taxon>
        <taxon>Pseudanabaena cinerea</taxon>
    </lineage>
</organism>
<dbReference type="EMBL" id="JACJPY010000008">
    <property type="protein sequence ID" value="MBD2149406.1"/>
    <property type="molecule type" value="Genomic_DNA"/>
</dbReference>
<gene>
    <name evidence="1" type="ORF">H6F44_04590</name>
</gene>
<keyword evidence="2" id="KW-1185">Reference proteome</keyword>